<evidence type="ECO:0000256" key="3">
    <source>
        <dbReference type="ARBA" id="ARBA00008936"/>
    </source>
</evidence>
<evidence type="ECO:0000256" key="9">
    <source>
        <dbReference type="ARBA" id="ARBA00022967"/>
    </source>
</evidence>
<evidence type="ECO:0000313" key="20">
    <source>
        <dbReference type="RefSeq" id="XP_048322610.1"/>
    </source>
</evidence>
<evidence type="ECO:0000313" key="19">
    <source>
        <dbReference type="Proteomes" id="UP001652623"/>
    </source>
</evidence>
<organism evidence="19 20">
    <name type="scientific">Ziziphus jujuba</name>
    <name type="common">Chinese jujube</name>
    <name type="synonym">Ziziphus sativa</name>
    <dbReference type="NCBI Taxonomy" id="326968"/>
    <lineage>
        <taxon>Eukaryota</taxon>
        <taxon>Viridiplantae</taxon>
        <taxon>Streptophyta</taxon>
        <taxon>Embryophyta</taxon>
        <taxon>Tracheophyta</taxon>
        <taxon>Spermatophyta</taxon>
        <taxon>Magnoliopsida</taxon>
        <taxon>eudicotyledons</taxon>
        <taxon>Gunneridae</taxon>
        <taxon>Pentapetalae</taxon>
        <taxon>rosids</taxon>
        <taxon>fabids</taxon>
        <taxon>Rosales</taxon>
        <taxon>Rhamnaceae</taxon>
        <taxon>Paliureae</taxon>
        <taxon>Ziziphus</taxon>
    </lineage>
</organism>
<keyword evidence="8" id="KW-0067">ATP-binding</keyword>
<dbReference type="GeneID" id="125420134"/>
<keyword evidence="7" id="KW-0375">Hydrogen ion transport</keyword>
<keyword evidence="6" id="KW-0547">Nucleotide-binding</keyword>
<dbReference type="PANTHER" id="PTHR15184">
    <property type="entry name" value="ATP SYNTHASE"/>
    <property type="match status" value="1"/>
</dbReference>
<sequence>MEVIDTRSPLGIKVVNLLAPYHRGGKIGLFGGVGMGKIVLIMELINYIAKAHGSVSIFGEEGEHTREGNDLYIEMKESRAINEKNISESKVALVYSQMNEPPKARMRVGLTALTMAEYF</sequence>
<dbReference type="EC" id="7.1.2.2" evidence="4"/>
<name>A0ABM3I7Z0_ZIZJJ</name>
<dbReference type="Proteomes" id="UP001652623">
    <property type="component" value="Chromosome 5"/>
</dbReference>
<keyword evidence="19" id="KW-1185">Reference proteome</keyword>
<keyword evidence="13" id="KW-0066">ATP synthesis</keyword>
<evidence type="ECO:0000256" key="8">
    <source>
        <dbReference type="ARBA" id="ARBA00022840"/>
    </source>
</evidence>
<evidence type="ECO:0000256" key="13">
    <source>
        <dbReference type="ARBA" id="ARBA00023310"/>
    </source>
</evidence>
<evidence type="ECO:0000256" key="11">
    <source>
        <dbReference type="ARBA" id="ARBA00023136"/>
    </source>
</evidence>
<dbReference type="PANTHER" id="PTHR15184:SF71">
    <property type="entry name" value="ATP SYNTHASE SUBUNIT BETA, MITOCHONDRIAL"/>
    <property type="match status" value="1"/>
</dbReference>
<evidence type="ECO:0000256" key="14">
    <source>
        <dbReference type="ARBA" id="ARBA00037290"/>
    </source>
</evidence>
<dbReference type="InterPro" id="IPR000194">
    <property type="entry name" value="ATPase_F1/V1/A1_a/bsu_nucl-bd"/>
</dbReference>
<evidence type="ECO:0000256" key="7">
    <source>
        <dbReference type="ARBA" id="ARBA00022781"/>
    </source>
</evidence>
<dbReference type="SUPFAM" id="SSF52540">
    <property type="entry name" value="P-loop containing nucleoside triphosphate hydrolases"/>
    <property type="match status" value="1"/>
</dbReference>
<protein>
    <recommendedName>
        <fullName evidence="4">H(+)-transporting two-sector ATPase</fullName>
        <ecNumber evidence="4">7.1.2.2</ecNumber>
    </recommendedName>
    <alternativeName>
        <fullName evidence="16">ATP synthase F1 sector subunit beta</fullName>
    </alternativeName>
    <alternativeName>
        <fullName evidence="15">F-ATPase subunit beta</fullName>
    </alternativeName>
</protein>
<dbReference type="InterPro" id="IPR050053">
    <property type="entry name" value="ATPase_alpha/beta_chains"/>
</dbReference>
<comment type="subcellular location">
    <subcellularLocation>
        <location evidence="2">Membrane</location>
    </subcellularLocation>
</comment>
<dbReference type="Pfam" id="PF00006">
    <property type="entry name" value="ATP-synt_ab"/>
    <property type="match status" value="1"/>
</dbReference>
<dbReference type="InterPro" id="IPR027417">
    <property type="entry name" value="P-loop_NTPase"/>
</dbReference>
<keyword evidence="5" id="KW-0813">Transport</keyword>
<keyword evidence="10" id="KW-0406">Ion transport</keyword>
<evidence type="ECO:0000256" key="16">
    <source>
        <dbReference type="ARBA" id="ARBA00042742"/>
    </source>
</evidence>
<accession>A0ABM3I7Z0</accession>
<dbReference type="Gene3D" id="3.40.50.300">
    <property type="entry name" value="P-loop containing nucleotide triphosphate hydrolases"/>
    <property type="match status" value="1"/>
</dbReference>
<comment type="catalytic activity">
    <reaction evidence="17">
        <text>ATP + H2O + 4 H(+)(in) = ADP + phosphate + 5 H(+)(out)</text>
        <dbReference type="Rhea" id="RHEA:57720"/>
        <dbReference type="ChEBI" id="CHEBI:15377"/>
        <dbReference type="ChEBI" id="CHEBI:15378"/>
        <dbReference type="ChEBI" id="CHEBI:30616"/>
        <dbReference type="ChEBI" id="CHEBI:43474"/>
        <dbReference type="ChEBI" id="CHEBI:456216"/>
        <dbReference type="EC" id="7.1.2.2"/>
    </reaction>
</comment>
<keyword evidence="11" id="KW-0472">Membrane</keyword>
<evidence type="ECO:0000259" key="18">
    <source>
        <dbReference type="Pfam" id="PF00006"/>
    </source>
</evidence>
<proteinExistence type="inferred from homology"/>
<evidence type="ECO:0000256" key="4">
    <source>
        <dbReference type="ARBA" id="ARBA00012473"/>
    </source>
</evidence>
<dbReference type="RefSeq" id="XP_048322610.1">
    <property type="nucleotide sequence ID" value="XM_048466653.1"/>
</dbReference>
<keyword evidence="9" id="KW-1278">Translocase</keyword>
<evidence type="ECO:0000256" key="5">
    <source>
        <dbReference type="ARBA" id="ARBA00022448"/>
    </source>
</evidence>
<gene>
    <name evidence="20" type="primary">LOC125420134</name>
</gene>
<evidence type="ECO:0000256" key="1">
    <source>
        <dbReference type="ARBA" id="ARBA00003086"/>
    </source>
</evidence>
<comment type="function">
    <text evidence="1">Mitochondrial membrane ATP synthase (F(1)F(0) ATP synthase or Complex V) produces ATP from ADP in the presence of a proton gradient across the membrane which is generated by electron transport complexes of the respiratory chain. F-type ATPases consist of two structural domains, F(1) - containing the extramembraneous catalytic core, and F(0) - containing the membrane proton channel, linked together by a central stalk and a peripheral stalk. During catalysis, ATP synthesis in the catalytic domain of F(1) is coupled via a rotary mechanism of the central stalk subunits to proton translocation. Subunits alpha and beta form the catalytic core in F(1). Rotation of the central stalk against the surrounding alpha(3)beta(3) subunits leads to hydrolysis of ATP in three separate catalytic sites on the beta subunits.</text>
</comment>
<comment type="similarity">
    <text evidence="3">Belongs to the ATPase alpha/beta chains family.</text>
</comment>
<evidence type="ECO:0000256" key="10">
    <source>
        <dbReference type="ARBA" id="ARBA00023065"/>
    </source>
</evidence>
<reference evidence="20" key="1">
    <citation type="submission" date="2025-08" db="UniProtKB">
        <authorList>
            <consortium name="RefSeq"/>
        </authorList>
    </citation>
    <scope>IDENTIFICATION</scope>
    <source>
        <tissue evidence="20">Seedling</tissue>
    </source>
</reference>
<comment type="function">
    <text evidence="14">Produces ATP from ADP in the presence of a proton gradient across the membrane. The catalytic sites are hosted primarily by the beta subunits.</text>
</comment>
<evidence type="ECO:0000256" key="6">
    <source>
        <dbReference type="ARBA" id="ARBA00022741"/>
    </source>
</evidence>
<evidence type="ECO:0000256" key="2">
    <source>
        <dbReference type="ARBA" id="ARBA00004370"/>
    </source>
</evidence>
<evidence type="ECO:0000256" key="12">
    <source>
        <dbReference type="ARBA" id="ARBA00023196"/>
    </source>
</evidence>
<keyword evidence="12" id="KW-0139">CF(1)</keyword>
<evidence type="ECO:0000256" key="15">
    <source>
        <dbReference type="ARBA" id="ARBA00042624"/>
    </source>
</evidence>
<evidence type="ECO:0000256" key="17">
    <source>
        <dbReference type="ARBA" id="ARBA00048383"/>
    </source>
</evidence>
<feature type="domain" description="ATPase F1/V1/A1 complex alpha/beta subunit nucleotide-binding" evidence="18">
    <location>
        <begin position="11"/>
        <end position="119"/>
    </location>
</feature>